<dbReference type="InterPro" id="IPR019587">
    <property type="entry name" value="Polyketide_cyclase/dehydratase"/>
</dbReference>
<gene>
    <name evidence="1" type="ORF">ACFPM3_19095</name>
</gene>
<dbReference type="EMBL" id="JBHSJD010000014">
    <property type="protein sequence ID" value="MFC5024236.1"/>
    <property type="molecule type" value="Genomic_DNA"/>
</dbReference>
<reference evidence="2" key="1">
    <citation type="journal article" date="2019" name="Int. J. Syst. Evol. Microbiol.">
        <title>The Global Catalogue of Microorganisms (GCM) 10K type strain sequencing project: providing services to taxonomists for standard genome sequencing and annotation.</title>
        <authorList>
            <consortium name="The Broad Institute Genomics Platform"/>
            <consortium name="The Broad Institute Genome Sequencing Center for Infectious Disease"/>
            <person name="Wu L."/>
            <person name="Ma J."/>
        </authorList>
    </citation>
    <scope>NUCLEOTIDE SEQUENCE [LARGE SCALE GENOMIC DNA]</scope>
    <source>
        <strain evidence="2">CGMCC 4.1648</strain>
    </source>
</reference>
<dbReference type="InterPro" id="IPR023393">
    <property type="entry name" value="START-like_dom_sf"/>
</dbReference>
<accession>A0ABV9XG36</accession>
<organism evidence="1 2">
    <name type="scientific">Streptomyces coeruleoprunus</name>
    <dbReference type="NCBI Taxonomy" id="285563"/>
    <lineage>
        <taxon>Bacteria</taxon>
        <taxon>Bacillati</taxon>
        <taxon>Actinomycetota</taxon>
        <taxon>Actinomycetes</taxon>
        <taxon>Kitasatosporales</taxon>
        <taxon>Streptomycetaceae</taxon>
        <taxon>Streptomyces</taxon>
    </lineage>
</organism>
<keyword evidence="2" id="KW-1185">Reference proteome</keyword>
<dbReference type="Pfam" id="PF10604">
    <property type="entry name" value="Polyketide_cyc2"/>
    <property type="match status" value="1"/>
</dbReference>
<protein>
    <submittedName>
        <fullName evidence="1">SRPBCC family protein</fullName>
    </submittedName>
</protein>
<evidence type="ECO:0000313" key="2">
    <source>
        <dbReference type="Proteomes" id="UP001595829"/>
    </source>
</evidence>
<evidence type="ECO:0000313" key="1">
    <source>
        <dbReference type="EMBL" id="MFC5024236.1"/>
    </source>
</evidence>
<comment type="caution">
    <text evidence="1">The sequence shown here is derived from an EMBL/GenBank/DDBJ whole genome shotgun (WGS) entry which is preliminary data.</text>
</comment>
<dbReference type="RefSeq" id="WP_345686309.1">
    <property type="nucleotide sequence ID" value="NZ_BAABIT010000001.1"/>
</dbReference>
<sequence length="151" mass="16686">MSAIKESIVIDRPPDEVFAYATDPSHIPEWQGSAVEAHLVGDAPPGVGSRVSVTRRVGRRTMPMTMEYTEFDPPRSWRVDGIDGPVRGHVHGTVEPLEGGRRSRLTLDLDFESHGLGKVLVPLVVRPQVRKEMPKNEQRLKDLLEGGTTTA</sequence>
<proteinExistence type="predicted"/>
<dbReference type="Proteomes" id="UP001595829">
    <property type="component" value="Unassembled WGS sequence"/>
</dbReference>
<dbReference type="SUPFAM" id="SSF55961">
    <property type="entry name" value="Bet v1-like"/>
    <property type="match status" value="1"/>
</dbReference>
<name>A0ABV9XG36_9ACTN</name>
<dbReference type="Gene3D" id="3.30.530.20">
    <property type="match status" value="1"/>
</dbReference>